<gene>
    <name evidence="1" type="ORF">SDC9_182683</name>
</gene>
<evidence type="ECO:0000313" key="1">
    <source>
        <dbReference type="EMBL" id="MPN35186.1"/>
    </source>
</evidence>
<dbReference type="EMBL" id="VSSQ01088610">
    <property type="protein sequence ID" value="MPN35186.1"/>
    <property type="molecule type" value="Genomic_DNA"/>
</dbReference>
<proteinExistence type="predicted"/>
<sequence length="94" mass="9967">MATDDFFRARLDQMIDLSHPLAVLAQRTPWAQIEATLAPHFARSPRPGKAVGGLDLFAPALQLAGAGVSARASTFAHPADGGAAVSQTRFRAER</sequence>
<comment type="caution">
    <text evidence="1">The sequence shown here is derived from an EMBL/GenBank/DDBJ whole genome shotgun (WGS) entry which is preliminary data.</text>
</comment>
<organism evidence="1">
    <name type="scientific">bioreactor metagenome</name>
    <dbReference type="NCBI Taxonomy" id="1076179"/>
    <lineage>
        <taxon>unclassified sequences</taxon>
        <taxon>metagenomes</taxon>
        <taxon>ecological metagenomes</taxon>
    </lineage>
</organism>
<reference evidence="1" key="1">
    <citation type="submission" date="2019-08" db="EMBL/GenBank/DDBJ databases">
        <authorList>
            <person name="Kucharzyk K."/>
            <person name="Murdoch R.W."/>
            <person name="Higgins S."/>
            <person name="Loffler F."/>
        </authorList>
    </citation>
    <scope>NUCLEOTIDE SEQUENCE</scope>
</reference>
<protein>
    <submittedName>
        <fullName evidence="1">Uncharacterized protein</fullName>
    </submittedName>
</protein>
<dbReference type="AlphaFoldDB" id="A0A645H9J6"/>
<name>A0A645H9J6_9ZZZZ</name>
<accession>A0A645H9J6</accession>